<keyword evidence="3" id="KW-0288">FMN</keyword>
<evidence type="ECO:0000256" key="2">
    <source>
        <dbReference type="ARBA" id="ARBA00022630"/>
    </source>
</evidence>
<evidence type="ECO:0000256" key="4">
    <source>
        <dbReference type="ARBA" id="ARBA00038054"/>
    </source>
</evidence>
<name>A0AAW1SZ48_9CHLO</name>
<organism evidence="6 7">
    <name type="scientific">Apatococcus fuscideae</name>
    <dbReference type="NCBI Taxonomy" id="2026836"/>
    <lineage>
        <taxon>Eukaryota</taxon>
        <taxon>Viridiplantae</taxon>
        <taxon>Chlorophyta</taxon>
        <taxon>core chlorophytes</taxon>
        <taxon>Trebouxiophyceae</taxon>
        <taxon>Chlorellales</taxon>
        <taxon>Chlorellaceae</taxon>
        <taxon>Apatococcus</taxon>
    </lineage>
</organism>
<gene>
    <name evidence="6" type="ORF">WJX84_011363</name>
</gene>
<dbReference type="PANTHER" id="PTHR33798:SF5">
    <property type="entry name" value="FLAVIN REDUCTASE LIKE DOMAIN-CONTAINING PROTEIN"/>
    <property type="match status" value="1"/>
</dbReference>
<evidence type="ECO:0000256" key="1">
    <source>
        <dbReference type="ARBA" id="ARBA00001917"/>
    </source>
</evidence>
<evidence type="ECO:0000256" key="5">
    <source>
        <dbReference type="SAM" id="MobiDB-lite"/>
    </source>
</evidence>
<reference evidence="6 7" key="1">
    <citation type="journal article" date="2024" name="Nat. Commun.">
        <title>Phylogenomics reveals the evolutionary origins of lichenization in chlorophyte algae.</title>
        <authorList>
            <person name="Puginier C."/>
            <person name="Libourel C."/>
            <person name="Otte J."/>
            <person name="Skaloud P."/>
            <person name="Haon M."/>
            <person name="Grisel S."/>
            <person name="Petersen M."/>
            <person name="Berrin J.G."/>
            <person name="Delaux P.M."/>
            <person name="Dal Grande F."/>
            <person name="Keller J."/>
        </authorList>
    </citation>
    <scope>NUCLEOTIDE SEQUENCE [LARGE SCALE GENOMIC DNA]</scope>
    <source>
        <strain evidence="6 7">SAG 2523</strain>
    </source>
</reference>
<evidence type="ECO:0000313" key="7">
    <source>
        <dbReference type="Proteomes" id="UP001485043"/>
    </source>
</evidence>
<dbReference type="PANTHER" id="PTHR33798">
    <property type="entry name" value="FLAVOPROTEIN OXYGENASE"/>
    <property type="match status" value="1"/>
</dbReference>
<dbReference type="AlphaFoldDB" id="A0AAW1SZ48"/>
<dbReference type="SUPFAM" id="SSF50475">
    <property type="entry name" value="FMN-binding split barrel"/>
    <property type="match status" value="1"/>
</dbReference>
<comment type="caution">
    <text evidence="6">The sequence shown here is derived from an EMBL/GenBank/DDBJ whole genome shotgun (WGS) entry which is preliminary data.</text>
</comment>
<proteinExistence type="inferred from homology"/>
<keyword evidence="2" id="KW-0285">Flavoprotein</keyword>
<evidence type="ECO:0008006" key="8">
    <source>
        <dbReference type="Google" id="ProtNLM"/>
    </source>
</evidence>
<comment type="similarity">
    <text evidence="4">Belongs to the flavoredoxin family.</text>
</comment>
<protein>
    <recommendedName>
        <fullName evidence="8">Flavin reductase like domain-containing protein</fullName>
    </recommendedName>
</protein>
<feature type="region of interest" description="Disordered" evidence="5">
    <location>
        <begin position="112"/>
        <end position="131"/>
    </location>
</feature>
<evidence type="ECO:0000256" key="3">
    <source>
        <dbReference type="ARBA" id="ARBA00022643"/>
    </source>
</evidence>
<accession>A0AAW1SZ48</accession>
<dbReference type="EMBL" id="JALJOV010000599">
    <property type="protein sequence ID" value="KAK9862495.1"/>
    <property type="molecule type" value="Genomic_DNA"/>
</dbReference>
<sequence length="131" mass="14130">MSKDGVGNLSPYSYFNVVAHDPPILVTGHVRRPSDIPKDSLQNILDTGAGAINSTIVLGECVMAHMHKGVASKSPHGKPIADIVKLKPMAHLGGDMRSLLREIVDLPWPSKDMESKTNCKTVQPKGPIKTQ</sequence>
<comment type="cofactor">
    <cofactor evidence="1">
        <name>FMN</name>
        <dbReference type="ChEBI" id="CHEBI:58210"/>
    </cofactor>
</comment>
<dbReference type="Gene3D" id="2.30.110.10">
    <property type="entry name" value="Electron Transport, Fmn-binding Protein, Chain A"/>
    <property type="match status" value="1"/>
</dbReference>
<keyword evidence="7" id="KW-1185">Reference proteome</keyword>
<dbReference type="Proteomes" id="UP001485043">
    <property type="component" value="Unassembled WGS sequence"/>
</dbReference>
<evidence type="ECO:0000313" key="6">
    <source>
        <dbReference type="EMBL" id="KAK9862495.1"/>
    </source>
</evidence>
<dbReference type="InterPro" id="IPR012349">
    <property type="entry name" value="Split_barrel_FMN-bd"/>
</dbReference>